<evidence type="ECO:0000256" key="1">
    <source>
        <dbReference type="SAM" id="MobiDB-lite"/>
    </source>
</evidence>
<accession>A0AAE1LDZ7</accession>
<comment type="caution">
    <text evidence="2">The sequence shown here is derived from an EMBL/GenBank/DDBJ whole genome shotgun (WGS) entry which is preliminary data.</text>
</comment>
<feature type="region of interest" description="Disordered" evidence="1">
    <location>
        <begin position="253"/>
        <end position="283"/>
    </location>
</feature>
<dbReference type="Proteomes" id="UP001219518">
    <property type="component" value="Unassembled WGS sequence"/>
</dbReference>
<reference evidence="2" key="2">
    <citation type="journal article" date="2023" name="BMC Genomics">
        <title>Pest status, molecular evolution, and epigenetic factors derived from the genome assembly of Frankliniella fusca, a thysanopteran phytovirus vector.</title>
        <authorList>
            <person name="Catto M.A."/>
            <person name="Labadie P.E."/>
            <person name="Jacobson A.L."/>
            <person name="Kennedy G.G."/>
            <person name="Srinivasan R."/>
            <person name="Hunt B.G."/>
        </authorList>
    </citation>
    <scope>NUCLEOTIDE SEQUENCE</scope>
    <source>
        <strain evidence="2">PL_HMW_Pooled</strain>
    </source>
</reference>
<gene>
    <name evidence="2" type="ORF">KUF71_005458</name>
</gene>
<protein>
    <submittedName>
        <fullName evidence="2">Plasma membrane fusion protein PRM1</fullName>
    </submittedName>
</protein>
<dbReference type="EMBL" id="JAHWGI010000383">
    <property type="protein sequence ID" value="KAK3914662.1"/>
    <property type="molecule type" value="Genomic_DNA"/>
</dbReference>
<sequence>MASFALVRFKCNGRVEAVPVQYLLAKRKKNGLRTFEPYKPTSVTDFLVSKRHKYAVIATDGDGNVRRWYAMIGRLGVSKDEVLKKAESHVWPGPTRKKSVKRFVSSYHACGKITEGLEREDAGDSIVPNVMPYLEPPSKPALIESCERTGNESGFSGTQGVQPLDSLKLHELLNKVMNSISEVGDKIVRRLDEVEQSLSRPHVREWLNNIPDTLPGIIGASDFKVDQQVQTKKLDIAVGDTAEVEVEENYVDAKSEVNESSAKVAQNTEEDLSESEVTSNGSDFPEKDMFYSFLEGVIE</sequence>
<reference evidence="2" key="1">
    <citation type="submission" date="2021-07" db="EMBL/GenBank/DDBJ databases">
        <authorList>
            <person name="Catto M.A."/>
            <person name="Jacobson A."/>
            <person name="Kennedy G."/>
            <person name="Labadie P."/>
            <person name="Hunt B.G."/>
            <person name="Srinivasan R."/>
        </authorList>
    </citation>
    <scope>NUCLEOTIDE SEQUENCE</scope>
    <source>
        <strain evidence="2">PL_HMW_Pooled</strain>
        <tissue evidence="2">Head</tissue>
    </source>
</reference>
<name>A0AAE1LDZ7_9NEOP</name>
<organism evidence="2 3">
    <name type="scientific">Frankliniella fusca</name>
    <dbReference type="NCBI Taxonomy" id="407009"/>
    <lineage>
        <taxon>Eukaryota</taxon>
        <taxon>Metazoa</taxon>
        <taxon>Ecdysozoa</taxon>
        <taxon>Arthropoda</taxon>
        <taxon>Hexapoda</taxon>
        <taxon>Insecta</taxon>
        <taxon>Pterygota</taxon>
        <taxon>Neoptera</taxon>
        <taxon>Paraneoptera</taxon>
        <taxon>Thysanoptera</taxon>
        <taxon>Terebrantia</taxon>
        <taxon>Thripoidea</taxon>
        <taxon>Thripidae</taxon>
        <taxon>Frankliniella</taxon>
    </lineage>
</organism>
<proteinExistence type="predicted"/>
<evidence type="ECO:0000313" key="3">
    <source>
        <dbReference type="Proteomes" id="UP001219518"/>
    </source>
</evidence>
<feature type="compositionally biased region" description="Polar residues" evidence="1">
    <location>
        <begin position="258"/>
        <end position="267"/>
    </location>
</feature>
<dbReference type="AlphaFoldDB" id="A0AAE1LDZ7"/>
<evidence type="ECO:0000313" key="2">
    <source>
        <dbReference type="EMBL" id="KAK3914662.1"/>
    </source>
</evidence>
<keyword evidence="3" id="KW-1185">Reference proteome</keyword>